<gene>
    <name evidence="2" type="ORF">H4O18_16875</name>
</gene>
<evidence type="ECO:0000313" key="3">
    <source>
        <dbReference type="Proteomes" id="UP000618952"/>
    </source>
</evidence>
<dbReference type="Pfam" id="PF13595">
    <property type="entry name" value="DUF4138"/>
    <property type="match status" value="1"/>
</dbReference>
<dbReference type="EMBL" id="JACLHY010000020">
    <property type="protein sequence ID" value="MBC8769675.1"/>
    <property type="molecule type" value="Genomic_DNA"/>
</dbReference>
<dbReference type="RefSeq" id="WP_187586720.1">
    <property type="nucleotide sequence ID" value="NZ_JACLHY010000020.1"/>
</dbReference>
<reference evidence="2 3" key="1">
    <citation type="submission" date="2020-08" db="EMBL/GenBank/DDBJ databases">
        <title>Arenibacter gaetbuli sp. nov., isolated from a sand dune.</title>
        <authorList>
            <person name="Park S."/>
            <person name="Yoon J.-H."/>
        </authorList>
    </citation>
    <scope>NUCLEOTIDE SEQUENCE [LARGE SCALE GENOMIC DNA]</scope>
    <source>
        <strain evidence="2 3">BSSL-BM3</strain>
    </source>
</reference>
<evidence type="ECO:0000256" key="1">
    <source>
        <dbReference type="SAM" id="SignalP"/>
    </source>
</evidence>
<organism evidence="2 3">
    <name type="scientific">Arenibacter arenosicollis</name>
    <dbReference type="NCBI Taxonomy" id="2762274"/>
    <lineage>
        <taxon>Bacteria</taxon>
        <taxon>Pseudomonadati</taxon>
        <taxon>Bacteroidota</taxon>
        <taxon>Flavobacteriia</taxon>
        <taxon>Flavobacteriales</taxon>
        <taxon>Flavobacteriaceae</taxon>
        <taxon>Arenibacter</taxon>
    </lineage>
</organism>
<protein>
    <submittedName>
        <fullName evidence="2">DUF4138 domain-containing protein</fullName>
    </submittedName>
</protein>
<evidence type="ECO:0000313" key="2">
    <source>
        <dbReference type="EMBL" id="MBC8769675.1"/>
    </source>
</evidence>
<sequence length="266" mass="30506">MKTLLLILIFGICIPMSAQGPLDTIYANEQKNVALFFSEPIRQGITGAQHFVFTYNREKEQHFGLLQAQPGPESNLLVVTSKGQLYSYILKYEPQLTNLNYFIDENDSIGNEVPQKTILDSVKIDTKSNDVRSDYFNRACRHVIKSQSGYIASRQKRGISLKLLKPVYYGSEVFLIIEAMNNSGIDFEIDYLNAYKANGANRPKASFQNIQLKTIYTYDLPKIIKNRERKRFVFVLPKFVLAPMEKLILELRELKGSRSLLLDIHL</sequence>
<accession>A0ABR7QR49</accession>
<feature type="signal peptide" evidence="1">
    <location>
        <begin position="1"/>
        <end position="18"/>
    </location>
</feature>
<dbReference type="InterPro" id="IPR022298">
    <property type="entry name" value="Conjug_transposon_TraN"/>
</dbReference>
<comment type="caution">
    <text evidence="2">The sequence shown here is derived from an EMBL/GenBank/DDBJ whole genome shotgun (WGS) entry which is preliminary data.</text>
</comment>
<dbReference type="Proteomes" id="UP000618952">
    <property type="component" value="Unassembled WGS sequence"/>
</dbReference>
<proteinExistence type="predicted"/>
<keyword evidence="1" id="KW-0732">Signal</keyword>
<keyword evidence="3" id="KW-1185">Reference proteome</keyword>
<feature type="chain" id="PRO_5046583396" evidence="1">
    <location>
        <begin position="19"/>
        <end position="266"/>
    </location>
</feature>
<name>A0ABR7QR49_9FLAO</name>